<evidence type="ECO:0000256" key="1">
    <source>
        <dbReference type="SAM" id="MobiDB-lite"/>
    </source>
</evidence>
<proteinExistence type="predicted"/>
<gene>
    <name evidence="2" type="ORF">BG015_005049</name>
</gene>
<dbReference type="OrthoDB" id="330772at2759"/>
<feature type="compositionally biased region" description="Basic and acidic residues" evidence="1">
    <location>
        <begin position="70"/>
        <end position="115"/>
    </location>
</feature>
<dbReference type="AlphaFoldDB" id="A0A9P5UY24"/>
<organism evidence="2 3">
    <name type="scientific">Linnemannia schmuckeri</name>
    <dbReference type="NCBI Taxonomy" id="64567"/>
    <lineage>
        <taxon>Eukaryota</taxon>
        <taxon>Fungi</taxon>
        <taxon>Fungi incertae sedis</taxon>
        <taxon>Mucoromycota</taxon>
        <taxon>Mortierellomycotina</taxon>
        <taxon>Mortierellomycetes</taxon>
        <taxon>Mortierellales</taxon>
        <taxon>Mortierellaceae</taxon>
        <taxon>Linnemannia</taxon>
    </lineage>
</organism>
<dbReference type="EMBL" id="JAAAUQ010002344">
    <property type="protein sequence ID" value="KAF9124648.1"/>
    <property type="molecule type" value="Genomic_DNA"/>
</dbReference>
<feature type="compositionally biased region" description="Acidic residues" evidence="1">
    <location>
        <begin position="324"/>
        <end position="335"/>
    </location>
</feature>
<feature type="compositionally biased region" description="Basic and acidic residues" evidence="1">
    <location>
        <begin position="255"/>
        <end position="269"/>
    </location>
</feature>
<keyword evidence="3" id="KW-1185">Reference proteome</keyword>
<feature type="compositionally biased region" description="Basic and acidic residues" evidence="1">
    <location>
        <begin position="146"/>
        <end position="156"/>
    </location>
</feature>
<feature type="region of interest" description="Disordered" evidence="1">
    <location>
        <begin position="193"/>
        <end position="412"/>
    </location>
</feature>
<feature type="compositionally biased region" description="Basic and acidic residues" evidence="1">
    <location>
        <begin position="341"/>
        <end position="352"/>
    </location>
</feature>
<feature type="compositionally biased region" description="Polar residues" evidence="1">
    <location>
        <begin position="209"/>
        <end position="221"/>
    </location>
</feature>
<feature type="region of interest" description="Disordered" evidence="1">
    <location>
        <begin position="63"/>
        <end position="156"/>
    </location>
</feature>
<feature type="compositionally biased region" description="Basic and acidic residues" evidence="1">
    <location>
        <begin position="309"/>
        <end position="323"/>
    </location>
</feature>
<evidence type="ECO:0000313" key="3">
    <source>
        <dbReference type="Proteomes" id="UP000748756"/>
    </source>
</evidence>
<feature type="compositionally biased region" description="Low complexity" evidence="1">
    <location>
        <begin position="290"/>
        <end position="305"/>
    </location>
</feature>
<reference evidence="2" key="1">
    <citation type="journal article" date="2020" name="Fungal Divers.">
        <title>Resolving the Mortierellaceae phylogeny through synthesis of multi-gene phylogenetics and phylogenomics.</title>
        <authorList>
            <person name="Vandepol N."/>
            <person name="Liber J."/>
            <person name="Desiro A."/>
            <person name="Na H."/>
            <person name="Kennedy M."/>
            <person name="Barry K."/>
            <person name="Grigoriev I.V."/>
            <person name="Miller A.N."/>
            <person name="O'Donnell K."/>
            <person name="Stajich J.E."/>
            <person name="Bonito G."/>
        </authorList>
    </citation>
    <scope>NUCLEOTIDE SEQUENCE</scope>
    <source>
        <strain evidence="2">NRRL 6426</strain>
    </source>
</reference>
<accession>A0A9P5UY24</accession>
<feature type="non-terminal residue" evidence="2">
    <location>
        <position position="412"/>
    </location>
</feature>
<sequence length="412" mass="45175">DDTRRGKRMMGMILGTLTQFKRQSKTAVPPRVAVPTTSVNATAVVEKAEVSSRSVTKISTTITEAVATTSRRDDVDRGHGRDDDNRGARDDDSRSNGESRRDGDSRGGRDSDNTRKPNAPALETRGPSALTTDAAPPSVSAAETGRTSREAVEERVREKLRLEKEANEDRLRKERADREARLRETLLKQIAGRSSVPGRRRNVAGAPTATVTGQLSTTPTVHLSRRSRDTRYENGYLMTETKPRLRYMPKVMNESTREKFNRQVEDNPDQRAIPKRGAPPPPRREDADVSSSKSKTAPAASASAAGGKGGERRETNDRRMQEDRDYDDEDDDEQPSAEAVAKAEAEAERELDAGMNLDLDGSADDDIRRESVPLDSTWEEAQKSAASESLSATVPRSPATTRDGSEDVAMEG</sequence>
<evidence type="ECO:0000313" key="2">
    <source>
        <dbReference type="EMBL" id="KAF9124648.1"/>
    </source>
</evidence>
<name>A0A9P5UY24_9FUNG</name>
<comment type="caution">
    <text evidence="2">The sequence shown here is derived from an EMBL/GenBank/DDBJ whole genome shotgun (WGS) entry which is preliminary data.</text>
</comment>
<protein>
    <submittedName>
        <fullName evidence="2">Uncharacterized protein</fullName>
    </submittedName>
</protein>
<feature type="compositionally biased region" description="Polar residues" evidence="1">
    <location>
        <begin position="384"/>
        <end position="402"/>
    </location>
</feature>
<dbReference type="Proteomes" id="UP000748756">
    <property type="component" value="Unassembled WGS sequence"/>
</dbReference>